<keyword evidence="2" id="KW-0378">Hydrolase</keyword>
<accession>A0A7C9M6H4</accession>
<feature type="domain" description="Beta-lactamase-related" evidence="1">
    <location>
        <begin position="15"/>
        <end position="344"/>
    </location>
</feature>
<dbReference type="RefSeq" id="WP_157457569.1">
    <property type="nucleotide sequence ID" value="NZ_WQLB01000002.1"/>
</dbReference>
<dbReference type="EMBL" id="WQLB01000002">
    <property type="protein sequence ID" value="MVN85559.1"/>
    <property type="molecule type" value="Genomic_DNA"/>
</dbReference>
<evidence type="ECO:0000313" key="2">
    <source>
        <dbReference type="EMBL" id="MVN85559.1"/>
    </source>
</evidence>
<dbReference type="SUPFAM" id="SSF56601">
    <property type="entry name" value="beta-lactamase/transpeptidase-like"/>
    <property type="match status" value="1"/>
</dbReference>
<evidence type="ECO:0000259" key="1">
    <source>
        <dbReference type="Pfam" id="PF00144"/>
    </source>
</evidence>
<dbReference type="Gene3D" id="3.40.710.10">
    <property type="entry name" value="DD-peptidase/beta-lactamase superfamily"/>
    <property type="match status" value="1"/>
</dbReference>
<proteinExistence type="predicted"/>
<dbReference type="InterPro" id="IPR001466">
    <property type="entry name" value="Beta-lactam-related"/>
</dbReference>
<organism evidence="2 3">
    <name type="scientific">Deinococcus arboris</name>
    <dbReference type="NCBI Taxonomy" id="2682977"/>
    <lineage>
        <taxon>Bacteria</taxon>
        <taxon>Thermotogati</taxon>
        <taxon>Deinococcota</taxon>
        <taxon>Deinococci</taxon>
        <taxon>Deinococcales</taxon>
        <taxon>Deinococcaceae</taxon>
        <taxon>Deinococcus</taxon>
    </lineage>
</organism>
<dbReference type="AlphaFoldDB" id="A0A7C9M6H4"/>
<protein>
    <submittedName>
        <fullName evidence="2">Serine hydrolase</fullName>
    </submittedName>
</protein>
<dbReference type="InterPro" id="IPR050789">
    <property type="entry name" value="Diverse_Enzym_Activities"/>
</dbReference>
<dbReference type="GO" id="GO:0016787">
    <property type="term" value="F:hydrolase activity"/>
    <property type="evidence" value="ECO:0007669"/>
    <property type="project" value="UniProtKB-KW"/>
</dbReference>
<sequence>MSTDPLHALLDEAKRTNTSALVVLKGGEVLLDEVLDGEGDRPLETMSVTKAVLSLIVGRAVMLGHLPGADVKVSEFFPEWRQGRKRDLTLRHLLTHTSGLHNHPHTGQDIYPSQDFVQLALCAELDHDPGTHFAYNNKAANLICGVLERATGQKADDFARADLFGPLGIDDWSWQRDPAGNPHGMSGLRLHARDLARLGQLALNGGEWLIEAEWIEESTHPATPVFPEIGLLWWMLPAWTRYSVTAENVRALEAAGADPRQVAALGRCLCDQVSRDEVLALIRGAGFVPQDAPAGVAWLTTTRGPQAGFRHDGHRGQNLVIDRRRGVVAVRLIAWDHPHVEAPESAFSAFPDRVLGLFEKEGA</sequence>
<dbReference type="PANTHER" id="PTHR43283">
    <property type="entry name" value="BETA-LACTAMASE-RELATED"/>
    <property type="match status" value="1"/>
</dbReference>
<dbReference type="InterPro" id="IPR012338">
    <property type="entry name" value="Beta-lactam/transpept-like"/>
</dbReference>
<comment type="caution">
    <text evidence="2">The sequence shown here is derived from an EMBL/GenBank/DDBJ whole genome shotgun (WGS) entry which is preliminary data.</text>
</comment>
<name>A0A7C9M6H4_9DEIO</name>
<dbReference type="Pfam" id="PF00144">
    <property type="entry name" value="Beta-lactamase"/>
    <property type="match status" value="1"/>
</dbReference>
<evidence type="ECO:0000313" key="3">
    <source>
        <dbReference type="Proteomes" id="UP000483286"/>
    </source>
</evidence>
<keyword evidence="3" id="KW-1185">Reference proteome</keyword>
<dbReference type="Proteomes" id="UP000483286">
    <property type="component" value="Unassembled WGS sequence"/>
</dbReference>
<dbReference type="PANTHER" id="PTHR43283:SF7">
    <property type="entry name" value="BETA-LACTAMASE-RELATED DOMAIN-CONTAINING PROTEIN"/>
    <property type="match status" value="1"/>
</dbReference>
<reference evidence="2 3" key="1">
    <citation type="submission" date="2019-12" db="EMBL/GenBank/DDBJ databases">
        <title>Deinococcus sp. HMF7620 Genome sequencing and assembly.</title>
        <authorList>
            <person name="Kang H."/>
            <person name="Kim H."/>
            <person name="Joh K."/>
        </authorList>
    </citation>
    <scope>NUCLEOTIDE SEQUENCE [LARGE SCALE GENOMIC DNA]</scope>
    <source>
        <strain evidence="2 3">HMF7620</strain>
    </source>
</reference>
<gene>
    <name evidence="2" type="ORF">GO986_02135</name>
</gene>